<dbReference type="PROSITE" id="PS50268">
    <property type="entry name" value="CADHERIN_2"/>
    <property type="match status" value="1"/>
</dbReference>
<sequence>MMISVDAGANTEVVCDVADRVSRQNTPPVFDFKRDWTLPANEPVGSRITTVRTRDADGDTIKYGLEAAPYLDGSEFFTVDSQTGDVRLAKPLTDHIGGEYYFYVTAHDGWHLLLAGWSYDIAAGDLEVTSTR</sequence>
<evidence type="ECO:0000256" key="1">
    <source>
        <dbReference type="PROSITE-ProRule" id="PRU00043"/>
    </source>
</evidence>
<dbReference type="Pfam" id="PF00028">
    <property type="entry name" value="Cadherin"/>
    <property type="match status" value="1"/>
</dbReference>
<dbReference type="SUPFAM" id="SSF49313">
    <property type="entry name" value="Cadherin-like"/>
    <property type="match status" value="1"/>
</dbReference>
<dbReference type="CDD" id="cd11304">
    <property type="entry name" value="Cadherin_repeat"/>
    <property type="match status" value="1"/>
</dbReference>
<evidence type="ECO:0000313" key="4">
    <source>
        <dbReference type="Proteomes" id="UP001235939"/>
    </source>
</evidence>
<gene>
    <name evidence="3" type="ORF">LAZ67_7001704</name>
</gene>
<organism evidence="3 4">
    <name type="scientific">Cordylochernes scorpioides</name>
    <dbReference type="NCBI Taxonomy" id="51811"/>
    <lineage>
        <taxon>Eukaryota</taxon>
        <taxon>Metazoa</taxon>
        <taxon>Ecdysozoa</taxon>
        <taxon>Arthropoda</taxon>
        <taxon>Chelicerata</taxon>
        <taxon>Arachnida</taxon>
        <taxon>Pseudoscorpiones</taxon>
        <taxon>Cheliferoidea</taxon>
        <taxon>Chernetidae</taxon>
        <taxon>Cordylochernes</taxon>
    </lineage>
</organism>
<dbReference type="Proteomes" id="UP001235939">
    <property type="component" value="Chromosome 07"/>
</dbReference>
<evidence type="ECO:0000259" key="2">
    <source>
        <dbReference type="PROSITE" id="PS50268"/>
    </source>
</evidence>
<feature type="domain" description="Cadherin" evidence="2">
    <location>
        <begin position="37"/>
        <end position="108"/>
    </location>
</feature>
<name>A0ABY6KR33_9ARAC</name>
<dbReference type="InterPro" id="IPR002126">
    <property type="entry name" value="Cadherin-like_dom"/>
</dbReference>
<reference evidence="3 4" key="1">
    <citation type="submission" date="2022-01" db="EMBL/GenBank/DDBJ databases">
        <title>A chromosomal length assembly of Cordylochernes scorpioides.</title>
        <authorList>
            <person name="Zeh D."/>
            <person name="Zeh J."/>
        </authorList>
    </citation>
    <scope>NUCLEOTIDE SEQUENCE [LARGE SCALE GENOMIC DNA]</scope>
    <source>
        <strain evidence="3">IN4F17</strain>
        <tissue evidence="3">Whole Body</tissue>
    </source>
</reference>
<dbReference type="EMBL" id="CP092869">
    <property type="protein sequence ID" value="UYV70070.1"/>
    <property type="molecule type" value="Genomic_DNA"/>
</dbReference>
<keyword evidence="4" id="KW-1185">Reference proteome</keyword>
<evidence type="ECO:0000313" key="3">
    <source>
        <dbReference type="EMBL" id="UYV70070.1"/>
    </source>
</evidence>
<protein>
    <recommendedName>
        <fullName evidence="2">Cadherin domain-containing protein</fullName>
    </recommendedName>
</protein>
<accession>A0ABY6KR33</accession>
<dbReference type="InterPro" id="IPR015919">
    <property type="entry name" value="Cadherin-like_sf"/>
</dbReference>
<proteinExistence type="predicted"/>
<keyword evidence="1" id="KW-0106">Calcium</keyword>
<dbReference type="Gene3D" id="2.60.40.60">
    <property type="entry name" value="Cadherins"/>
    <property type="match status" value="1"/>
</dbReference>